<comment type="caution">
    <text evidence="2">The sequence shown here is derived from an EMBL/GenBank/DDBJ whole genome shotgun (WGS) entry which is preliminary data.</text>
</comment>
<proteinExistence type="predicted"/>
<reference evidence="2 4" key="1">
    <citation type="submission" date="2015-11" db="EMBL/GenBank/DDBJ databases">
        <title>Aspergillus lentulus strain IFM 54703T.</title>
        <authorList>
            <person name="Kusuya Y."/>
            <person name="Sakai K."/>
            <person name="Kamei K."/>
            <person name="Takahashi H."/>
            <person name="Yaguchi T."/>
        </authorList>
    </citation>
    <scope>NUCLEOTIDE SEQUENCE [LARGE SCALE GENOMIC DNA]</scope>
    <source>
        <strain evidence="2 4">IFM 54703</strain>
    </source>
</reference>
<evidence type="ECO:0000313" key="3">
    <source>
        <dbReference type="EMBL" id="GFF81237.1"/>
    </source>
</evidence>
<keyword evidence="5" id="KW-1185">Reference proteome</keyword>
<reference evidence="3 5" key="2">
    <citation type="submission" date="2020-01" db="EMBL/GenBank/DDBJ databases">
        <title>Draft genome sequence of Aspergillus lentulus IFM 60648.</title>
        <authorList>
            <person name="Takahashi H."/>
            <person name="Yaguchi T."/>
        </authorList>
    </citation>
    <scope>NUCLEOTIDE SEQUENCE [LARGE SCALE GENOMIC DNA]</scope>
    <source>
        <strain evidence="3 5">IFM 60648</strain>
    </source>
</reference>
<evidence type="ECO:0000256" key="1">
    <source>
        <dbReference type="SAM" id="MobiDB-lite"/>
    </source>
</evidence>
<dbReference type="AlphaFoldDB" id="A0AAN4TEY2"/>
<evidence type="ECO:0000313" key="2">
    <source>
        <dbReference type="EMBL" id="GAQ12231.1"/>
    </source>
</evidence>
<name>A0AAN4TEY2_ASPLE</name>
<organism evidence="2 4">
    <name type="scientific">Aspergillus lentulus</name>
    <dbReference type="NCBI Taxonomy" id="293939"/>
    <lineage>
        <taxon>Eukaryota</taxon>
        <taxon>Fungi</taxon>
        <taxon>Dikarya</taxon>
        <taxon>Ascomycota</taxon>
        <taxon>Pezizomycotina</taxon>
        <taxon>Eurotiomycetes</taxon>
        <taxon>Eurotiomycetidae</taxon>
        <taxon>Eurotiales</taxon>
        <taxon>Aspergillaceae</taxon>
        <taxon>Aspergillus</taxon>
        <taxon>Aspergillus subgen. Fumigati</taxon>
    </lineage>
</organism>
<accession>A0AAN4TEY2</accession>
<sequence length="191" mass="21219">MRLADTELALYEALATLRAMNGPSLIRASRKADISPKPKAARVEEWTQLPLREPSDLKRWLEAKNDQFMIKNVISDAQRTMPLDAIQSPNSATQHRTSQASNRSGMLIGTDSPDNARSDRELTASRMQTSHQMSRNEDTSPATPSRSPWGEASRDGLPEQVQGSSGESMVPEDNRMGKATQLSKRHPAIYF</sequence>
<evidence type="ECO:0000313" key="5">
    <source>
        <dbReference type="Proteomes" id="UP000465220"/>
    </source>
</evidence>
<dbReference type="EMBL" id="BLKI01000033">
    <property type="protein sequence ID" value="GFF81237.1"/>
    <property type="molecule type" value="Genomic_DNA"/>
</dbReference>
<dbReference type="Proteomes" id="UP000465220">
    <property type="component" value="Unassembled WGS sequence"/>
</dbReference>
<feature type="compositionally biased region" description="Polar residues" evidence="1">
    <location>
        <begin position="125"/>
        <end position="146"/>
    </location>
</feature>
<evidence type="ECO:0000313" key="4">
    <source>
        <dbReference type="Proteomes" id="UP000051487"/>
    </source>
</evidence>
<feature type="compositionally biased region" description="Basic and acidic residues" evidence="1">
    <location>
        <begin position="114"/>
        <end position="123"/>
    </location>
</feature>
<gene>
    <name evidence="2" type="ORF">ALT_9552</name>
    <name evidence="3" type="ORF">IFM60648_05959</name>
</gene>
<feature type="compositionally biased region" description="Polar residues" evidence="1">
    <location>
        <begin position="87"/>
        <end position="104"/>
    </location>
</feature>
<feature type="region of interest" description="Disordered" evidence="1">
    <location>
        <begin position="87"/>
        <end position="191"/>
    </location>
</feature>
<dbReference type="EMBL" id="BCLY01000017">
    <property type="protein sequence ID" value="GAQ12231.1"/>
    <property type="molecule type" value="Genomic_DNA"/>
</dbReference>
<protein>
    <submittedName>
        <fullName evidence="2">Uncharacterized protein</fullName>
    </submittedName>
</protein>
<dbReference type="Proteomes" id="UP000051487">
    <property type="component" value="Unassembled WGS sequence"/>
</dbReference>